<sequence length="570" mass="60083">MRSSPGPAAPQTAASPATADPDAAFSLTRLFDAVADAVPERTALVAGGRVVSYAGLRGRADRLARHLADAGVRRGEHVAILAFNRAEWTESFLGVLRAGAVPVNVNYRYVAGELRHVLADSHAVALIAEESLAATVARVRPDLPRLRHAVLLEDGAGPAAREAVRAAFPGAVGYEDALAGAPLDRALPPTSGSDHYLLYTGGTTGYPKGVLWRQADIFRAAIERRSPGAPRARSPRDVAERARACFPQRMLVLGPLMHAAGQWNALSMLLCGKRVVLSTDRSFRAERVVALAHREGVHTLQVVGDAMARPLARHLLTEPGLCPDLSAVRSGGTPLTPPVRGLWRAWREDIALADSYGGSETGVCGSATGGQDAEGGAEPLTGSRDGRSFTMGGSIAVLDEHLRPVPPGSAAVGRIARTGRIPLGYYNDPIATARTFPTDAEGRRWALSGDFGTRAADGSIVLLGRGSVVINTAGEKVYPEEVEAALKAHPSVEDAIVVPAPDELLGQRVTALVSLAAGAAPDEPGLLAFCRVRLAGFKVPRTVHFVDRVRRTAVGKQDYRWASSVVRGGV</sequence>
<dbReference type="Gene3D" id="3.40.50.12780">
    <property type="entry name" value="N-terminal domain of ligase-like"/>
    <property type="match status" value="1"/>
</dbReference>
<feature type="domain" description="AMP-dependent synthetase/ligase" evidence="2">
    <location>
        <begin position="31"/>
        <end position="416"/>
    </location>
</feature>
<evidence type="ECO:0000313" key="5">
    <source>
        <dbReference type="Proteomes" id="UP000676079"/>
    </source>
</evidence>
<keyword evidence="5" id="KW-1185">Reference proteome</keyword>
<evidence type="ECO:0000256" key="1">
    <source>
        <dbReference type="SAM" id="MobiDB-lite"/>
    </source>
</evidence>
<dbReference type="EMBL" id="CP074133">
    <property type="protein sequence ID" value="QUX21510.1"/>
    <property type="molecule type" value="Genomic_DNA"/>
</dbReference>
<protein>
    <submittedName>
        <fullName evidence="4">Acyl-CoA synthetase</fullName>
    </submittedName>
</protein>
<proteinExistence type="predicted"/>
<evidence type="ECO:0000313" key="4">
    <source>
        <dbReference type="EMBL" id="QUX21510.1"/>
    </source>
</evidence>
<dbReference type="Pfam" id="PF00501">
    <property type="entry name" value="AMP-binding"/>
    <property type="match status" value="1"/>
</dbReference>
<dbReference type="InterPro" id="IPR050237">
    <property type="entry name" value="ATP-dep_AMP-bd_enzyme"/>
</dbReference>
<dbReference type="PANTHER" id="PTHR43767">
    <property type="entry name" value="LONG-CHAIN-FATTY-ACID--COA LIGASE"/>
    <property type="match status" value="1"/>
</dbReference>
<evidence type="ECO:0000259" key="3">
    <source>
        <dbReference type="Pfam" id="PF13193"/>
    </source>
</evidence>
<organism evidence="4 5">
    <name type="scientific">Nocardiopsis changdeensis</name>
    <dbReference type="NCBI Taxonomy" id="2831969"/>
    <lineage>
        <taxon>Bacteria</taxon>
        <taxon>Bacillati</taxon>
        <taxon>Actinomycetota</taxon>
        <taxon>Actinomycetes</taxon>
        <taxon>Streptosporangiales</taxon>
        <taxon>Nocardiopsidaceae</taxon>
        <taxon>Nocardiopsis</taxon>
    </lineage>
</organism>
<feature type="domain" description="AMP-binding enzyme C-terminal" evidence="3">
    <location>
        <begin position="481"/>
        <end position="556"/>
    </location>
</feature>
<dbReference type="NCBIfam" id="NF005863">
    <property type="entry name" value="PRK07798.1"/>
    <property type="match status" value="1"/>
</dbReference>
<dbReference type="Pfam" id="PF13193">
    <property type="entry name" value="AMP-binding_C"/>
    <property type="match status" value="1"/>
</dbReference>
<dbReference type="Proteomes" id="UP000676079">
    <property type="component" value="Chromosome"/>
</dbReference>
<dbReference type="InterPro" id="IPR000873">
    <property type="entry name" value="AMP-dep_synth/lig_dom"/>
</dbReference>
<evidence type="ECO:0000259" key="2">
    <source>
        <dbReference type="Pfam" id="PF00501"/>
    </source>
</evidence>
<feature type="region of interest" description="Disordered" evidence="1">
    <location>
        <begin position="363"/>
        <end position="387"/>
    </location>
</feature>
<dbReference type="InterPro" id="IPR020845">
    <property type="entry name" value="AMP-binding_CS"/>
</dbReference>
<dbReference type="InterPro" id="IPR045851">
    <property type="entry name" value="AMP-bd_C_sf"/>
</dbReference>
<dbReference type="SUPFAM" id="SSF56801">
    <property type="entry name" value="Acetyl-CoA synthetase-like"/>
    <property type="match status" value="1"/>
</dbReference>
<dbReference type="PANTHER" id="PTHR43767:SF1">
    <property type="entry name" value="NONRIBOSOMAL PEPTIDE SYNTHASE PES1 (EUROFUNG)-RELATED"/>
    <property type="match status" value="1"/>
</dbReference>
<gene>
    <name evidence="4" type="ORF">KGD84_24340</name>
</gene>
<dbReference type="InterPro" id="IPR025110">
    <property type="entry name" value="AMP-bd_C"/>
</dbReference>
<dbReference type="PROSITE" id="PS00455">
    <property type="entry name" value="AMP_BINDING"/>
    <property type="match status" value="1"/>
</dbReference>
<dbReference type="InterPro" id="IPR042099">
    <property type="entry name" value="ANL_N_sf"/>
</dbReference>
<accession>A0ABX8BH09</accession>
<dbReference type="Gene3D" id="3.30.300.30">
    <property type="match status" value="1"/>
</dbReference>
<reference evidence="4 5" key="1">
    <citation type="submission" date="2021-05" db="EMBL/GenBank/DDBJ databases">
        <title>Direct Submission.</title>
        <authorList>
            <person name="Li K."/>
            <person name="Gao J."/>
        </authorList>
    </citation>
    <scope>NUCLEOTIDE SEQUENCE [LARGE SCALE GENOMIC DNA]</scope>
    <source>
        <strain evidence="4 5">Mg02</strain>
    </source>
</reference>
<name>A0ABX8BH09_9ACTN</name>
<dbReference type="RefSeq" id="WP_220562733.1">
    <property type="nucleotide sequence ID" value="NZ_CP074133.1"/>
</dbReference>